<dbReference type="Proteomes" id="UP001152562">
    <property type="component" value="Unassembled WGS sequence"/>
</dbReference>
<evidence type="ECO:0000313" key="8">
    <source>
        <dbReference type="EMBL" id="CAH4031470.1"/>
    </source>
</evidence>
<accession>A0A9P0TH88</accession>
<evidence type="ECO:0000256" key="7">
    <source>
        <dbReference type="ARBA" id="ARBA00049041"/>
    </source>
</evidence>
<dbReference type="PANTHER" id="PTHR28631:SF1">
    <property type="entry name" value="ACTIN MATURATION PROTEASE"/>
    <property type="match status" value="1"/>
</dbReference>
<dbReference type="GO" id="GO:0006508">
    <property type="term" value="P:proteolysis"/>
    <property type="evidence" value="ECO:0007669"/>
    <property type="project" value="UniProtKB-KW"/>
</dbReference>
<dbReference type="Pfam" id="PF21646">
    <property type="entry name" value="ACTMAP-like_C"/>
    <property type="match status" value="1"/>
</dbReference>
<keyword evidence="3" id="KW-0378">Hydrolase</keyword>
<reference evidence="8" key="1">
    <citation type="submission" date="2022-05" db="EMBL/GenBank/DDBJ databases">
        <authorList>
            <person name="Okamura Y."/>
        </authorList>
    </citation>
    <scope>NUCLEOTIDE SEQUENCE</scope>
</reference>
<dbReference type="AlphaFoldDB" id="A0A9P0TH88"/>
<proteinExistence type="inferred from homology"/>
<evidence type="ECO:0000256" key="1">
    <source>
        <dbReference type="ARBA" id="ARBA00022438"/>
    </source>
</evidence>
<dbReference type="EMBL" id="CALOZG010000015">
    <property type="protein sequence ID" value="CAH4031470.1"/>
    <property type="molecule type" value="Genomic_DNA"/>
</dbReference>
<organism evidence="8 9">
    <name type="scientific">Pieris brassicae</name>
    <name type="common">White butterfly</name>
    <name type="synonym">Large white butterfly</name>
    <dbReference type="NCBI Taxonomy" id="7116"/>
    <lineage>
        <taxon>Eukaryota</taxon>
        <taxon>Metazoa</taxon>
        <taxon>Ecdysozoa</taxon>
        <taxon>Arthropoda</taxon>
        <taxon>Hexapoda</taxon>
        <taxon>Insecta</taxon>
        <taxon>Pterygota</taxon>
        <taxon>Neoptera</taxon>
        <taxon>Endopterygota</taxon>
        <taxon>Lepidoptera</taxon>
        <taxon>Glossata</taxon>
        <taxon>Ditrysia</taxon>
        <taxon>Papilionoidea</taxon>
        <taxon>Pieridae</taxon>
        <taxon>Pierinae</taxon>
        <taxon>Pieris</taxon>
    </lineage>
</organism>
<evidence type="ECO:0000256" key="3">
    <source>
        <dbReference type="ARBA" id="ARBA00022801"/>
    </source>
</evidence>
<gene>
    <name evidence="8" type="ORF">PIBRA_LOCUS7961</name>
</gene>
<keyword evidence="1" id="KW-0031">Aminopeptidase</keyword>
<comment type="similarity">
    <text evidence="4">Belongs to the ACTMAP family.</text>
</comment>
<dbReference type="PANTHER" id="PTHR28631">
    <property type="entry name" value="UPF0692 PROTEIN C19ORF54"/>
    <property type="match status" value="1"/>
</dbReference>
<comment type="catalytic activity">
    <reaction evidence="7">
        <text>N-terminal N(alpha)-acetyl-L-cysteinyl-L-aspartyl-[protein] + H2O = N-terminal L-aspartyl-[protein] + N-acetyl-L-cysteine</text>
        <dbReference type="Rhea" id="RHEA:74579"/>
        <dbReference type="Rhea" id="RHEA-COMP:12669"/>
        <dbReference type="Rhea" id="RHEA-COMP:18395"/>
        <dbReference type="ChEBI" id="CHEBI:15377"/>
        <dbReference type="ChEBI" id="CHEBI:64720"/>
        <dbReference type="ChEBI" id="CHEBI:78236"/>
        <dbReference type="ChEBI" id="CHEBI:193599"/>
    </reaction>
    <physiologicalReaction direction="left-to-right" evidence="7">
        <dbReference type="Rhea" id="RHEA:74580"/>
    </physiologicalReaction>
</comment>
<dbReference type="GO" id="GO:0004177">
    <property type="term" value="F:aminopeptidase activity"/>
    <property type="evidence" value="ECO:0007669"/>
    <property type="project" value="UniProtKB-KW"/>
</dbReference>
<protein>
    <recommendedName>
        <fullName evidence="5">Actin maturation protease</fullName>
    </recommendedName>
    <alternativeName>
        <fullName evidence="6">Actin aminopeptidase ACTMAP</fullName>
    </alternativeName>
</protein>
<keyword evidence="2" id="KW-0645">Protease</keyword>
<evidence type="ECO:0000256" key="4">
    <source>
        <dbReference type="ARBA" id="ARBA00034725"/>
    </source>
</evidence>
<evidence type="ECO:0000256" key="6">
    <source>
        <dbReference type="ARBA" id="ARBA00034908"/>
    </source>
</evidence>
<comment type="caution">
    <text evidence="8">The sequence shown here is derived from an EMBL/GenBank/DDBJ whole genome shotgun (WGS) entry which is preliminary data.</text>
</comment>
<keyword evidence="9" id="KW-1185">Reference proteome</keyword>
<evidence type="ECO:0000256" key="5">
    <source>
        <dbReference type="ARBA" id="ARBA00034848"/>
    </source>
</evidence>
<dbReference type="InterPro" id="IPR040043">
    <property type="entry name" value="ACTMAP"/>
</dbReference>
<evidence type="ECO:0000313" key="9">
    <source>
        <dbReference type="Proteomes" id="UP001152562"/>
    </source>
</evidence>
<name>A0A9P0TH88_PIEBR</name>
<sequence length="262" mass="29037">MSTDPPVPPPLPADNAITPLKLYQTQNSPNDSICQWTTELELREVCAKSNICLYKPPHQFKYKNFKAITQVGPTCGLVALSMLLNGEVGPNELLNIVIAEGYSNNGEMFSCQNMAQLVEKVFNLAKINNASFQLRHGLYSKEIILELLNGATLLVAYDADCNHSPCLRHGHTAHWAIVCGIIIIDDPNGNYLSDPNNIYIFCRHGKSKYLAMWRLADLDSSNKNLNEFNPKKKEDGLLYILPEGGMGGKNGLKGQFIMVKGL</sequence>
<evidence type="ECO:0000256" key="2">
    <source>
        <dbReference type="ARBA" id="ARBA00022670"/>
    </source>
</evidence>